<feature type="compositionally biased region" description="Basic and acidic residues" evidence="1">
    <location>
        <begin position="22"/>
        <end position="34"/>
    </location>
</feature>
<dbReference type="CDD" id="cd22160">
    <property type="entry name" value="F-box_AtFBL13-like"/>
    <property type="match status" value="1"/>
</dbReference>
<evidence type="ECO:0000313" key="3">
    <source>
        <dbReference type="EMBL" id="KAG8363739.1"/>
    </source>
</evidence>
<organism evidence="3 4">
    <name type="scientific">Buddleja alternifolia</name>
    <dbReference type="NCBI Taxonomy" id="168488"/>
    <lineage>
        <taxon>Eukaryota</taxon>
        <taxon>Viridiplantae</taxon>
        <taxon>Streptophyta</taxon>
        <taxon>Embryophyta</taxon>
        <taxon>Tracheophyta</taxon>
        <taxon>Spermatophyta</taxon>
        <taxon>Magnoliopsida</taxon>
        <taxon>eudicotyledons</taxon>
        <taxon>Gunneridae</taxon>
        <taxon>Pentapetalae</taxon>
        <taxon>asterids</taxon>
        <taxon>lamiids</taxon>
        <taxon>Lamiales</taxon>
        <taxon>Scrophulariaceae</taxon>
        <taxon>Buddlejeae</taxon>
        <taxon>Buddleja</taxon>
    </lineage>
</organism>
<feature type="domain" description="F-box" evidence="2">
    <location>
        <begin position="31"/>
        <end position="81"/>
    </location>
</feature>
<dbReference type="Proteomes" id="UP000826271">
    <property type="component" value="Unassembled WGS sequence"/>
</dbReference>
<proteinExistence type="predicted"/>
<dbReference type="InterPro" id="IPR036047">
    <property type="entry name" value="F-box-like_dom_sf"/>
</dbReference>
<reference evidence="3" key="1">
    <citation type="submission" date="2019-10" db="EMBL/GenBank/DDBJ databases">
        <authorList>
            <person name="Zhang R."/>
            <person name="Pan Y."/>
            <person name="Wang J."/>
            <person name="Ma R."/>
            <person name="Yu S."/>
        </authorList>
    </citation>
    <scope>NUCLEOTIDE SEQUENCE</scope>
    <source>
        <strain evidence="3">LA-IB0</strain>
        <tissue evidence="3">Leaf</tissue>
    </source>
</reference>
<dbReference type="Pfam" id="PF00646">
    <property type="entry name" value="F-box"/>
    <property type="match status" value="1"/>
</dbReference>
<dbReference type="InterPro" id="IPR055411">
    <property type="entry name" value="LRR_FXL15/At3g58940/PEG3-like"/>
</dbReference>
<sequence length="454" mass="51953">MDEEGTGPSNPQESSPRRSKTHQNDDSEANPDRLSELPESLIVQILSLLPTEEAVRTGVLSTRWKNHWNHIDKLDFMYDIEEPSPGALESFISFVDRTLMQCNSPKIQKFSLLAFLFHEDFDHKVLDRWLQWVCSRNVECIQVEVPGISYTNPEWFYHNSSLVKLRIFDCNVTILGNVRWTSLRSLTLSYVTAEDDQIAKILWDCPVLENLILFEVTNFRRLNIMSLSLVKLTVVNFEEIAIQGLLEINAPGLKFLNLSGYFYGVVIRIIDVSLLVHANINIRHCPNPFAHENADDLLLNAATKLLRSVHHVEELTFGPELIQFRIILDPESEDQVSQPEENVGVISEDVHQLKLQIEEFMREMREQCAAQEASQAGGRPSPTASTAHAPINGAVGRGERCDHPCGRRRVREHQMARYDWPFQHHPSLEEHEQTHQAVKVVRPDICMDPVCLIE</sequence>
<dbReference type="Pfam" id="PF24758">
    <property type="entry name" value="LRR_At5g56370"/>
    <property type="match status" value="1"/>
</dbReference>
<evidence type="ECO:0000259" key="2">
    <source>
        <dbReference type="PROSITE" id="PS50181"/>
    </source>
</evidence>
<name>A0AAV6W7N0_9LAMI</name>
<feature type="region of interest" description="Disordered" evidence="1">
    <location>
        <begin position="1"/>
        <end position="34"/>
    </location>
</feature>
<dbReference type="InterPro" id="IPR053781">
    <property type="entry name" value="F-box_AtFBL13-like"/>
</dbReference>
<dbReference type="PANTHER" id="PTHR31293">
    <property type="entry name" value="RNI-LIKE SUPERFAMILY PROTEIN"/>
    <property type="match status" value="1"/>
</dbReference>
<evidence type="ECO:0000256" key="1">
    <source>
        <dbReference type="SAM" id="MobiDB-lite"/>
    </source>
</evidence>
<dbReference type="InterPro" id="IPR001810">
    <property type="entry name" value="F-box_dom"/>
</dbReference>
<evidence type="ECO:0000313" key="4">
    <source>
        <dbReference type="Proteomes" id="UP000826271"/>
    </source>
</evidence>
<dbReference type="Gene3D" id="3.80.10.10">
    <property type="entry name" value="Ribonuclease Inhibitor"/>
    <property type="match status" value="1"/>
</dbReference>
<feature type="region of interest" description="Disordered" evidence="1">
    <location>
        <begin position="367"/>
        <end position="403"/>
    </location>
</feature>
<dbReference type="InterPro" id="IPR032675">
    <property type="entry name" value="LRR_dom_sf"/>
</dbReference>
<protein>
    <recommendedName>
        <fullName evidence="2">F-box domain-containing protein</fullName>
    </recommendedName>
</protein>
<gene>
    <name evidence="3" type="ORF">BUALT_Bualt19G0053600</name>
</gene>
<dbReference type="InterPro" id="IPR055294">
    <property type="entry name" value="FBL60-like"/>
</dbReference>
<dbReference type="PANTHER" id="PTHR31293:SF12">
    <property type="entry name" value="RNI-LIKE SUPERFAMILY PROTEIN"/>
    <property type="match status" value="1"/>
</dbReference>
<dbReference type="EMBL" id="WHWC01000019">
    <property type="protein sequence ID" value="KAG8363739.1"/>
    <property type="molecule type" value="Genomic_DNA"/>
</dbReference>
<keyword evidence="4" id="KW-1185">Reference proteome</keyword>
<dbReference type="SUPFAM" id="SSF52047">
    <property type="entry name" value="RNI-like"/>
    <property type="match status" value="1"/>
</dbReference>
<comment type="caution">
    <text evidence="3">The sequence shown here is derived from an EMBL/GenBank/DDBJ whole genome shotgun (WGS) entry which is preliminary data.</text>
</comment>
<accession>A0AAV6W7N0</accession>
<dbReference type="PROSITE" id="PS50181">
    <property type="entry name" value="FBOX"/>
    <property type="match status" value="1"/>
</dbReference>
<dbReference type="AlphaFoldDB" id="A0AAV6W7N0"/>
<dbReference type="SUPFAM" id="SSF81383">
    <property type="entry name" value="F-box domain"/>
    <property type="match status" value="1"/>
</dbReference>